<evidence type="ECO:0000313" key="3">
    <source>
        <dbReference type="Proteomes" id="UP001309876"/>
    </source>
</evidence>
<feature type="transmembrane region" description="Helical" evidence="1">
    <location>
        <begin position="225"/>
        <end position="243"/>
    </location>
</feature>
<protein>
    <submittedName>
        <fullName evidence="2">Uncharacterized protein</fullName>
    </submittedName>
</protein>
<keyword evidence="3" id="KW-1185">Reference proteome</keyword>
<feature type="transmembrane region" description="Helical" evidence="1">
    <location>
        <begin position="130"/>
        <end position="152"/>
    </location>
</feature>
<organism evidence="2 3">
    <name type="scientific">Lithohypha guttulata</name>
    <dbReference type="NCBI Taxonomy" id="1690604"/>
    <lineage>
        <taxon>Eukaryota</taxon>
        <taxon>Fungi</taxon>
        <taxon>Dikarya</taxon>
        <taxon>Ascomycota</taxon>
        <taxon>Pezizomycotina</taxon>
        <taxon>Eurotiomycetes</taxon>
        <taxon>Chaetothyriomycetidae</taxon>
        <taxon>Chaetothyriales</taxon>
        <taxon>Trichomeriaceae</taxon>
        <taxon>Lithohypha</taxon>
    </lineage>
</organism>
<proteinExistence type="predicted"/>
<dbReference type="EMBL" id="JAVRRJ010000009">
    <property type="protein sequence ID" value="KAK5081498.1"/>
    <property type="molecule type" value="Genomic_DNA"/>
</dbReference>
<name>A0AAN7STX9_9EURO</name>
<reference evidence="2 3" key="1">
    <citation type="submission" date="2023-08" db="EMBL/GenBank/DDBJ databases">
        <title>Black Yeasts Isolated from many extreme environments.</title>
        <authorList>
            <person name="Coleine C."/>
            <person name="Stajich J.E."/>
            <person name="Selbmann L."/>
        </authorList>
    </citation>
    <scope>NUCLEOTIDE SEQUENCE [LARGE SCALE GENOMIC DNA]</scope>
    <source>
        <strain evidence="2 3">CCFEE 5910</strain>
    </source>
</reference>
<dbReference type="AlphaFoldDB" id="A0AAN7STX9"/>
<feature type="transmembrane region" description="Helical" evidence="1">
    <location>
        <begin position="194"/>
        <end position="213"/>
    </location>
</feature>
<dbReference type="Pfam" id="PF10067">
    <property type="entry name" value="DUF2306"/>
    <property type="match status" value="1"/>
</dbReference>
<comment type="caution">
    <text evidence="2">The sequence shown here is derived from an EMBL/GenBank/DDBJ whole genome shotgun (WGS) entry which is preliminary data.</text>
</comment>
<sequence>MTAYPNPRSKWDVHDPNSRAGQVFVTSFRKIYNPIGFHKGYNFPLFLIGVGGLMGFVLSRMMYLNWATFSAVSTLPSGVSTITAASCLYSLQEDITFTVSFPVGACTDLDQEAIPGEFYYYRAGRHKIGILLHLAGILPGGFLACLQFIPVIRYKAVLFHRINGYATILLLLIANAGAFMIADHSLGGSPDMQVWVGLLGTMITMGVVLAYINIKRLQIDQHRAWMLRVWTWAAAIITLRLIMMAGQHVVVKYGHVYHISIRCSEVFYMYAHYGVPDEGNPTAMLYPSCLNPFDATTGVPNPEITINPATNTGTFVSVSTIGEGPENSAALLRHLFIMAAWLATLIHAIAIEVYLWLTPAEHHRLRNVSYQRQVEAGMRSKGRLRNAGLTGATIGDAPEWWSVPREDFEEAQSMDMQTNIKRVVSEGRAEVGSDASVFN</sequence>
<feature type="transmembrane region" description="Helical" evidence="1">
    <location>
        <begin position="164"/>
        <end position="182"/>
    </location>
</feature>
<feature type="transmembrane region" description="Helical" evidence="1">
    <location>
        <begin position="335"/>
        <end position="357"/>
    </location>
</feature>
<dbReference type="InterPro" id="IPR018750">
    <property type="entry name" value="DUF2306_membrane"/>
</dbReference>
<evidence type="ECO:0000256" key="1">
    <source>
        <dbReference type="SAM" id="Phobius"/>
    </source>
</evidence>
<keyword evidence="1" id="KW-0472">Membrane</keyword>
<accession>A0AAN7STX9</accession>
<feature type="transmembrane region" description="Helical" evidence="1">
    <location>
        <begin position="41"/>
        <end position="59"/>
    </location>
</feature>
<keyword evidence="1" id="KW-0812">Transmembrane</keyword>
<evidence type="ECO:0000313" key="2">
    <source>
        <dbReference type="EMBL" id="KAK5081498.1"/>
    </source>
</evidence>
<gene>
    <name evidence="2" type="ORF">LTR05_007629</name>
</gene>
<dbReference type="Proteomes" id="UP001309876">
    <property type="component" value="Unassembled WGS sequence"/>
</dbReference>
<keyword evidence="1" id="KW-1133">Transmembrane helix</keyword>